<dbReference type="EMBL" id="CM000784">
    <property type="protein sequence ID" value="AQK98870.1"/>
    <property type="molecule type" value="Genomic_DNA"/>
</dbReference>
<organism evidence="1">
    <name type="scientific">Zea mays</name>
    <name type="common">Maize</name>
    <dbReference type="NCBI Taxonomy" id="4577"/>
    <lineage>
        <taxon>Eukaryota</taxon>
        <taxon>Viridiplantae</taxon>
        <taxon>Streptophyta</taxon>
        <taxon>Embryophyta</taxon>
        <taxon>Tracheophyta</taxon>
        <taxon>Spermatophyta</taxon>
        <taxon>Magnoliopsida</taxon>
        <taxon>Liliopsida</taxon>
        <taxon>Poales</taxon>
        <taxon>Poaceae</taxon>
        <taxon>PACMAD clade</taxon>
        <taxon>Panicoideae</taxon>
        <taxon>Andropogonodae</taxon>
        <taxon>Andropogoneae</taxon>
        <taxon>Tripsacinae</taxon>
        <taxon>Zea</taxon>
    </lineage>
</organism>
<accession>A0A1D6G6Q2</accession>
<reference evidence="1" key="1">
    <citation type="submission" date="2015-12" db="EMBL/GenBank/DDBJ databases">
        <title>Update maize B73 reference genome by single molecule sequencing technologies.</title>
        <authorList>
            <consortium name="Maize Genome Sequencing Project"/>
            <person name="Ware D."/>
        </authorList>
    </citation>
    <scope>NUCLEOTIDE SEQUENCE</scope>
    <source>
        <tissue evidence="1">Seedling</tissue>
    </source>
</reference>
<sequence>MQKTKDCCAEMLVQMDSAFLAIYLRWSLLKQLKPNTHSKNYYIHDIRILLCIWSVHLKTYCLLPQHRWMRK</sequence>
<name>A0A1D6G6Q2_MAIZE</name>
<dbReference type="InParanoid" id="A0A1D6G6Q2"/>
<dbReference type="AlphaFoldDB" id="A0A1D6G6Q2"/>
<protein>
    <submittedName>
        <fullName evidence="1">Uncharacterized protein</fullName>
    </submittedName>
</protein>
<proteinExistence type="predicted"/>
<evidence type="ECO:0000313" key="1">
    <source>
        <dbReference type="EMBL" id="AQK98870.1"/>
    </source>
</evidence>
<gene>
    <name evidence="1" type="ORF">ZEAMMB73_Zm00001d012116</name>
</gene>